<dbReference type="HAMAP" id="MF_00296">
    <property type="entry name" value="MetX_acyltransf"/>
    <property type="match status" value="1"/>
</dbReference>
<keyword evidence="6" id="KW-1185">Reference proteome</keyword>
<dbReference type="InterPro" id="IPR000073">
    <property type="entry name" value="AB_hydrolase_1"/>
</dbReference>
<comment type="similarity">
    <text evidence="2">Belongs to the AB hydrolase superfamily. MetX family.</text>
</comment>
<dbReference type="GO" id="GO:0005737">
    <property type="term" value="C:cytoplasm"/>
    <property type="evidence" value="ECO:0007669"/>
    <property type="project" value="UniProtKB-SubCell"/>
</dbReference>
<keyword evidence="2" id="KW-0012">Acyltransferase</keyword>
<dbReference type="Gene3D" id="1.10.1740.110">
    <property type="match status" value="1"/>
</dbReference>
<feature type="active site" evidence="2 3">
    <location>
        <position position="336"/>
    </location>
</feature>
<keyword evidence="2" id="KW-0963">Cytoplasm</keyword>
<accession>A0A370G7A7</accession>
<dbReference type="InterPro" id="IPR008220">
    <property type="entry name" value="HAT_MetX-like"/>
</dbReference>
<evidence type="ECO:0000313" key="5">
    <source>
        <dbReference type="EMBL" id="RDI37913.1"/>
    </source>
</evidence>
<dbReference type="GO" id="GO:0004414">
    <property type="term" value="F:homoserine O-acetyltransferase activity"/>
    <property type="evidence" value="ECO:0007669"/>
    <property type="project" value="UniProtKB-UniRule"/>
</dbReference>
<dbReference type="PANTHER" id="PTHR32268:SF11">
    <property type="entry name" value="HOMOSERINE O-ACETYLTRANSFERASE"/>
    <property type="match status" value="1"/>
</dbReference>
<feature type="active site" evidence="2 3">
    <location>
        <position position="303"/>
    </location>
</feature>
<evidence type="ECO:0000256" key="1">
    <source>
        <dbReference type="ARBA" id="ARBA00022679"/>
    </source>
</evidence>
<evidence type="ECO:0000259" key="4">
    <source>
        <dbReference type="Pfam" id="PF00561"/>
    </source>
</evidence>
<comment type="caution">
    <text evidence="2">Lacks conserved residue(s) required for the propagation of feature annotation.</text>
</comment>
<sequence length="357" mass="39696">MPYKAETGIVTLDSIKLESGSILHQVEVAFEWAGNSEKPAILICHALTGNHRAVGSEEEPGWWAGLIGQGGFIDTRDWQIITMNVLGGCDGTTGPASERPGVGTLYQTDFPLITIRDMVTVQYEALKKLGIRHLHAVIGGSLGGMQTLEFGIMHPDFMNLIIPLAVTPALSDYGIAFNAIGRKAIYDDPLWKNGKYDVTAPPLNGLITARMIGMVTYRSRDAFNERSKRRRIQEESGIGNLEYDVESYLHYQGEKLTRRFDANSYIYLLKAMDSHDIGRKRGGIENALSKIKAETLLIAFQDDLLYPPEVMKDAAERLQGMGTPADFIEIETKYGHDGFLVEFEKWGPIIKERLDAD</sequence>
<feature type="active site" description="Nucleophile" evidence="2 3">
    <location>
        <position position="141"/>
    </location>
</feature>
<keyword evidence="2" id="KW-0028">Amino-acid biosynthesis</keyword>
<protein>
    <recommendedName>
        <fullName evidence="2">Homoserine O-acetyltransferase</fullName>
        <shortName evidence="2">HAT</shortName>
        <ecNumber evidence="2">2.3.1.31</ecNumber>
    </recommendedName>
    <alternativeName>
        <fullName evidence="2">Homoserine transacetylase</fullName>
        <shortName evidence="2">HTA</shortName>
    </alternativeName>
</protein>
<dbReference type="EC" id="2.3.1.31" evidence="2"/>
<evidence type="ECO:0000256" key="3">
    <source>
        <dbReference type="PIRSR" id="PIRSR000443-1"/>
    </source>
</evidence>
<dbReference type="Pfam" id="PF00561">
    <property type="entry name" value="Abhydrolase_1"/>
    <property type="match status" value="1"/>
</dbReference>
<dbReference type="RefSeq" id="WP_245948528.1">
    <property type="nucleotide sequence ID" value="NZ_QQAY01000020.1"/>
</dbReference>
<dbReference type="PANTHER" id="PTHR32268">
    <property type="entry name" value="HOMOSERINE O-ACETYLTRANSFERASE"/>
    <property type="match status" value="1"/>
</dbReference>
<comment type="subcellular location">
    <subcellularLocation>
        <location evidence="2">Cytoplasm</location>
    </subcellularLocation>
</comment>
<proteinExistence type="inferred from homology"/>
<dbReference type="EMBL" id="QQAY01000020">
    <property type="protein sequence ID" value="RDI37913.1"/>
    <property type="molecule type" value="Genomic_DNA"/>
</dbReference>
<dbReference type="InterPro" id="IPR029058">
    <property type="entry name" value="AB_hydrolase_fold"/>
</dbReference>
<dbReference type="Proteomes" id="UP000255326">
    <property type="component" value="Unassembled WGS sequence"/>
</dbReference>
<comment type="catalytic activity">
    <reaction evidence="2">
        <text>L-homoserine + acetyl-CoA = O-acetyl-L-homoserine + CoA</text>
        <dbReference type="Rhea" id="RHEA:13701"/>
        <dbReference type="ChEBI" id="CHEBI:57287"/>
        <dbReference type="ChEBI" id="CHEBI:57288"/>
        <dbReference type="ChEBI" id="CHEBI:57476"/>
        <dbReference type="ChEBI" id="CHEBI:57716"/>
        <dbReference type="EC" id="2.3.1.31"/>
    </reaction>
</comment>
<feature type="binding site" evidence="2">
    <location>
        <position position="210"/>
    </location>
    <ligand>
        <name>substrate</name>
    </ligand>
</feature>
<keyword evidence="1 2" id="KW-0808">Transferase</keyword>
<comment type="function">
    <text evidence="2">Transfers an acetyl group from acetyl-CoA to L-homoserine, forming acetyl-L-homoserine.</text>
</comment>
<keyword evidence="2" id="KW-0486">Methionine biosynthesis</keyword>
<dbReference type="GO" id="GO:0009086">
    <property type="term" value="P:methionine biosynthetic process"/>
    <property type="evidence" value="ECO:0007669"/>
    <property type="project" value="UniProtKB-UniRule"/>
</dbReference>
<dbReference type="NCBIfam" id="NF001209">
    <property type="entry name" value="PRK00175.1"/>
    <property type="match status" value="1"/>
</dbReference>
<comment type="subunit">
    <text evidence="2">Homodimer.</text>
</comment>
<comment type="caution">
    <text evidence="5">The sequence shown here is derived from an EMBL/GenBank/DDBJ whole genome shotgun (WGS) entry which is preliminary data.</text>
</comment>
<dbReference type="Gene3D" id="3.40.50.1820">
    <property type="entry name" value="alpha/beta hydrolase"/>
    <property type="match status" value="1"/>
</dbReference>
<comment type="pathway">
    <text evidence="2">Amino-acid biosynthesis; L-methionine biosynthesis via de novo pathway; O-acetyl-L-homoserine from L-homoserine: step 1/1.</text>
</comment>
<dbReference type="SUPFAM" id="SSF53474">
    <property type="entry name" value="alpha/beta-Hydrolases"/>
    <property type="match status" value="1"/>
</dbReference>
<dbReference type="NCBIfam" id="TIGR01392">
    <property type="entry name" value="homoserO_Ac_trn"/>
    <property type="match status" value="1"/>
</dbReference>
<evidence type="ECO:0000313" key="6">
    <source>
        <dbReference type="Proteomes" id="UP000255326"/>
    </source>
</evidence>
<gene>
    <name evidence="2" type="primary">metXA</name>
    <name evidence="5" type="ORF">DFR59_12011</name>
</gene>
<organism evidence="5 6">
    <name type="scientific">Falsibacillus pallidus</name>
    <dbReference type="NCBI Taxonomy" id="493781"/>
    <lineage>
        <taxon>Bacteria</taxon>
        <taxon>Bacillati</taxon>
        <taxon>Bacillota</taxon>
        <taxon>Bacilli</taxon>
        <taxon>Bacillales</taxon>
        <taxon>Bacillaceae</taxon>
        <taxon>Falsibacillus</taxon>
    </lineage>
</organism>
<name>A0A370G7A7_9BACI</name>
<feature type="binding site" evidence="2">
    <location>
        <position position="337"/>
    </location>
    <ligand>
        <name>substrate</name>
    </ligand>
</feature>
<dbReference type="GO" id="GO:0009092">
    <property type="term" value="P:homoserine metabolic process"/>
    <property type="evidence" value="ECO:0007669"/>
    <property type="project" value="TreeGrafter"/>
</dbReference>
<reference evidence="5 6" key="1">
    <citation type="submission" date="2018-07" db="EMBL/GenBank/DDBJ databases">
        <title>Genomic Encyclopedia of Type Strains, Phase IV (KMG-IV): sequencing the most valuable type-strain genomes for metagenomic binning, comparative biology and taxonomic classification.</title>
        <authorList>
            <person name="Goeker M."/>
        </authorList>
    </citation>
    <scope>NUCLEOTIDE SEQUENCE [LARGE SCALE GENOMIC DNA]</scope>
    <source>
        <strain evidence="5 6">DSM 25281</strain>
    </source>
</reference>
<dbReference type="PIRSF" id="PIRSF000443">
    <property type="entry name" value="Homoser_Ac_trans"/>
    <property type="match status" value="1"/>
</dbReference>
<feature type="domain" description="AB hydrolase-1" evidence="4">
    <location>
        <begin position="39"/>
        <end position="342"/>
    </location>
</feature>
<dbReference type="AlphaFoldDB" id="A0A370G7A7"/>
<dbReference type="UniPathway" id="UPA00051">
    <property type="reaction ID" value="UER00074"/>
</dbReference>
<evidence type="ECO:0000256" key="2">
    <source>
        <dbReference type="HAMAP-Rule" id="MF_00296"/>
    </source>
</evidence>